<dbReference type="AlphaFoldDB" id="A0A284QS79"/>
<accession>A0A284QS79</accession>
<evidence type="ECO:0000313" key="3">
    <source>
        <dbReference type="Proteomes" id="UP000219338"/>
    </source>
</evidence>
<evidence type="ECO:0000256" key="1">
    <source>
        <dbReference type="SAM" id="MobiDB-lite"/>
    </source>
</evidence>
<reference evidence="3" key="1">
    <citation type="journal article" date="2017" name="Nat. Ecol. Evol.">
        <title>Genome expansion and lineage-specific genetic innovations in the forest pathogenic fungi Armillaria.</title>
        <authorList>
            <person name="Sipos G."/>
            <person name="Prasanna A.N."/>
            <person name="Walter M.C."/>
            <person name="O'Connor E."/>
            <person name="Balint B."/>
            <person name="Krizsan K."/>
            <person name="Kiss B."/>
            <person name="Hess J."/>
            <person name="Varga T."/>
            <person name="Slot J."/>
            <person name="Riley R."/>
            <person name="Boka B."/>
            <person name="Rigling D."/>
            <person name="Barry K."/>
            <person name="Lee J."/>
            <person name="Mihaltcheva S."/>
            <person name="LaButti K."/>
            <person name="Lipzen A."/>
            <person name="Waldron R."/>
            <person name="Moloney N.M."/>
            <person name="Sperisen C."/>
            <person name="Kredics L."/>
            <person name="Vagvoelgyi C."/>
            <person name="Patrignani A."/>
            <person name="Fitzpatrick D."/>
            <person name="Nagy I."/>
            <person name="Doyle S."/>
            <person name="Anderson J.B."/>
            <person name="Grigoriev I.V."/>
            <person name="Gueldener U."/>
            <person name="Muensterkoetter M."/>
            <person name="Nagy L.G."/>
        </authorList>
    </citation>
    <scope>NUCLEOTIDE SEQUENCE [LARGE SCALE GENOMIC DNA]</scope>
    <source>
        <strain evidence="3">C18/9</strain>
    </source>
</reference>
<keyword evidence="3" id="KW-1185">Reference proteome</keyword>
<dbReference type="Proteomes" id="UP000219338">
    <property type="component" value="Unassembled WGS sequence"/>
</dbReference>
<evidence type="ECO:0000313" key="2">
    <source>
        <dbReference type="EMBL" id="SJK99329.1"/>
    </source>
</evidence>
<gene>
    <name evidence="2" type="ORF">ARMOST_02622</name>
</gene>
<feature type="compositionally biased region" description="Basic and acidic residues" evidence="1">
    <location>
        <begin position="17"/>
        <end position="33"/>
    </location>
</feature>
<organism evidence="2 3">
    <name type="scientific">Armillaria ostoyae</name>
    <name type="common">Armillaria root rot fungus</name>
    <dbReference type="NCBI Taxonomy" id="47428"/>
    <lineage>
        <taxon>Eukaryota</taxon>
        <taxon>Fungi</taxon>
        <taxon>Dikarya</taxon>
        <taxon>Basidiomycota</taxon>
        <taxon>Agaricomycotina</taxon>
        <taxon>Agaricomycetes</taxon>
        <taxon>Agaricomycetidae</taxon>
        <taxon>Agaricales</taxon>
        <taxon>Marasmiineae</taxon>
        <taxon>Physalacriaceae</taxon>
        <taxon>Armillaria</taxon>
    </lineage>
</organism>
<feature type="region of interest" description="Disordered" evidence="1">
    <location>
        <begin position="1"/>
        <end position="39"/>
    </location>
</feature>
<protein>
    <submittedName>
        <fullName evidence="2">Uncharacterized protein</fullName>
    </submittedName>
</protein>
<proteinExistence type="predicted"/>
<sequence length="100" mass="10989">MNPAGKLVCTRGGHSSNSRDDGGGRLVPKKSDFPDTSSLNSFTRHIPFSFNRPGHELESTRCSCSAHNIRTNHSLDPKETSHAPGTRDAYLNSKISRRPQ</sequence>
<feature type="region of interest" description="Disordered" evidence="1">
    <location>
        <begin position="70"/>
        <end position="100"/>
    </location>
</feature>
<name>A0A284QS79_ARMOS</name>
<dbReference type="EMBL" id="FUEG01000002">
    <property type="protein sequence ID" value="SJK99329.1"/>
    <property type="molecule type" value="Genomic_DNA"/>
</dbReference>